<dbReference type="Proteomes" id="UP001556692">
    <property type="component" value="Unassembled WGS sequence"/>
</dbReference>
<dbReference type="EC" id="2.3.1.-" evidence="3"/>
<dbReference type="GO" id="GO:0016746">
    <property type="term" value="F:acyltransferase activity"/>
    <property type="evidence" value="ECO:0007669"/>
    <property type="project" value="UniProtKB-KW"/>
</dbReference>
<dbReference type="RefSeq" id="WP_367955018.1">
    <property type="nucleotide sequence ID" value="NZ_JBDPGJ010000003.1"/>
</dbReference>
<dbReference type="EMBL" id="JBDPGJ010000003">
    <property type="protein sequence ID" value="MEX0407150.1"/>
    <property type="molecule type" value="Genomic_DNA"/>
</dbReference>
<dbReference type="InterPro" id="IPR038740">
    <property type="entry name" value="BioF2-like_GNAT_dom"/>
</dbReference>
<organism evidence="3 4">
    <name type="scientific">Aquibium pacificus</name>
    <dbReference type="NCBI Taxonomy" id="3153579"/>
    <lineage>
        <taxon>Bacteria</taxon>
        <taxon>Pseudomonadati</taxon>
        <taxon>Pseudomonadota</taxon>
        <taxon>Alphaproteobacteria</taxon>
        <taxon>Hyphomicrobiales</taxon>
        <taxon>Phyllobacteriaceae</taxon>
        <taxon>Aquibium</taxon>
    </lineage>
</organism>
<proteinExistence type="predicted"/>
<dbReference type="Gene3D" id="3.40.630.30">
    <property type="match status" value="1"/>
</dbReference>
<evidence type="ECO:0000313" key="4">
    <source>
        <dbReference type="Proteomes" id="UP001556692"/>
    </source>
</evidence>
<feature type="region of interest" description="Disordered" evidence="1">
    <location>
        <begin position="1"/>
        <end position="23"/>
    </location>
</feature>
<name>A0ABV3SNK7_9HYPH</name>
<keyword evidence="3" id="KW-0012">Acyltransferase</keyword>
<keyword evidence="3" id="KW-0808">Transferase</keyword>
<accession>A0ABV3SNK7</accession>
<sequence length="387" mass="42860">MAAAQSKAPRPHDRPGSDSLTAAPAPSAWRIDLRSEYDFLQSEYADLFATADATAFQHPVWLHHIYARLAPARRARMAVVTIRDPDDRLVGVLPLMLRTKTGVRLLETTDLGVSDYACPVLHRDFAARLLATPGLRERIASILPPHDVMRIRPIRREHADAWQALLGGKPEFLGFSAHATELGDDHARWKAEKAAKSLRGRLSRAEKQIVKQGGATLHRLESEIDIRVAMAAIQSLRAGRFEGDPIQEDLVRDFYADAALAGTGEGLAGVYRLDIGDAPAGYVFGLCWRGTYHYLLIGCDYQTYSRCSPGLVLYDRIIADFIDRGGRVFDFTIGDEPFKADFGTDATPMFGLFETPTWLGRLARTAFEARERRKRARDAEDGAGGGK</sequence>
<keyword evidence="4" id="KW-1185">Reference proteome</keyword>
<reference evidence="3 4" key="1">
    <citation type="submission" date="2024-05" db="EMBL/GenBank/DDBJ databases">
        <authorList>
            <person name="Jiang F."/>
        </authorList>
    </citation>
    <scope>NUCLEOTIDE SEQUENCE [LARGE SCALE GENOMIC DNA]</scope>
    <source>
        <strain evidence="3 4">LZ166</strain>
    </source>
</reference>
<dbReference type="SUPFAM" id="SSF55729">
    <property type="entry name" value="Acyl-CoA N-acyltransferases (Nat)"/>
    <property type="match status" value="1"/>
</dbReference>
<dbReference type="Pfam" id="PF13480">
    <property type="entry name" value="Acetyltransf_6"/>
    <property type="match status" value="1"/>
</dbReference>
<evidence type="ECO:0000259" key="2">
    <source>
        <dbReference type="Pfam" id="PF13480"/>
    </source>
</evidence>
<evidence type="ECO:0000313" key="3">
    <source>
        <dbReference type="EMBL" id="MEX0407150.1"/>
    </source>
</evidence>
<evidence type="ECO:0000256" key="1">
    <source>
        <dbReference type="SAM" id="MobiDB-lite"/>
    </source>
</evidence>
<feature type="domain" description="BioF2-like acetyltransferase" evidence="2">
    <location>
        <begin position="197"/>
        <end position="339"/>
    </location>
</feature>
<comment type="caution">
    <text evidence="3">The sequence shown here is derived from an EMBL/GenBank/DDBJ whole genome shotgun (WGS) entry which is preliminary data.</text>
</comment>
<protein>
    <submittedName>
        <fullName evidence="3">GNAT family N-acetyltransferase</fullName>
        <ecNumber evidence="3">2.3.1.-</ecNumber>
    </submittedName>
</protein>
<gene>
    <name evidence="3" type="ORF">ABGN05_15905</name>
</gene>
<dbReference type="InterPro" id="IPR016181">
    <property type="entry name" value="Acyl_CoA_acyltransferase"/>
</dbReference>